<comment type="caution">
    <text evidence="7">The sequence shown here is derived from an EMBL/GenBank/DDBJ whole genome shotgun (WGS) entry which is preliminary data.</text>
</comment>
<dbReference type="OrthoDB" id="1641132at2759"/>
<dbReference type="AlphaFoldDB" id="A0A167RAU4"/>
<evidence type="ECO:0000256" key="3">
    <source>
        <dbReference type="ARBA" id="ARBA00022989"/>
    </source>
</evidence>
<dbReference type="InterPro" id="IPR025423">
    <property type="entry name" value="TMEM205-like"/>
</dbReference>
<dbReference type="EMBL" id="AZHD01000012">
    <property type="protein sequence ID" value="OAA58423.1"/>
    <property type="molecule type" value="Genomic_DNA"/>
</dbReference>
<evidence type="ECO:0000256" key="5">
    <source>
        <dbReference type="SAM" id="Phobius"/>
    </source>
</evidence>
<dbReference type="GO" id="GO:0016020">
    <property type="term" value="C:membrane"/>
    <property type="evidence" value="ECO:0007669"/>
    <property type="project" value="UniProtKB-SubCell"/>
</dbReference>
<feature type="domain" description="TMEM205-like" evidence="6">
    <location>
        <begin position="16"/>
        <end position="128"/>
    </location>
</feature>
<reference evidence="7 8" key="1">
    <citation type="journal article" date="2016" name="Genome Biol. Evol.">
        <title>Divergent and convergent evolution of fungal pathogenicity.</title>
        <authorList>
            <person name="Shang Y."/>
            <person name="Xiao G."/>
            <person name="Zheng P."/>
            <person name="Cen K."/>
            <person name="Zhan S."/>
            <person name="Wang C."/>
        </authorList>
    </citation>
    <scope>NUCLEOTIDE SEQUENCE [LARGE SCALE GENOMIC DNA]</scope>
    <source>
        <strain evidence="7 8">RCEF 264</strain>
    </source>
</reference>
<evidence type="ECO:0000256" key="2">
    <source>
        <dbReference type="ARBA" id="ARBA00022692"/>
    </source>
</evidence>
<evidence type="ECO:0000259" key="6">
    <source>
        <dbReference type="Pfam" id="PF13664"/>
    </source>
</evidence>
<name>A0A167RAU4_9HYPO</name>
<accession>A0A167RAU4</accession>
<feature type="transmembrane region" description="Helical" evidence="5">
    <location>
        <begin position="96"/>
        <end position="117"/>
    </location>
</feature>
<dbReference type="PANTHER" id="PTHR23241">
    <property type="entry name" value="LATE EMBRYOGENESIS ABUNDANT PLANTS LEA-RELATED"/>
    <property type="match status" value="1"/>
</dbReference>
<evidence type="ECO:0000313" key="7">
    <source>
        <dbReference type="EMBL" id="OAA58423.1"/>
    </source>
</evidence>
<organism evidence="7 8">
    <name type="scientific">Niveomyces insectorum RCEF 264</name>
    <dbReference type="NCBI Taxonomy" id="1081102"/>
    <lineage>
        <taxon>Eukaryota</taxon>
        <taxon>Fungi</taxon>
        <taxon>Dikarya</taxon>
        <taxon>Ascomycota</taxon>
        <taxon>Pezizomycotina</taxon>
        <taxon>Sordariomycetes</taxon>
        <taxon>Hypocreomycetidae</taxon>
        <taxon>Hypocreales</taxon>
        <taxon>Cordycipitaceae</taxon>
        <taxon>Niveomyces</taxon>
    </lineage>
</organism>
<keyword evidence="8" id="KW-1185">Reference proteome</keyword>
<dbReference type="PANTHER" id="PTHR23241:SF102">
    <property type="entry name" value="LD23009P"/>
    <property type="match status" value="1"/>
</dbReference>
<feature type="transmembrane region" description="Helical" evidence="5">
    <location>
        <begin position="52"/>
        <end position="71"/>
    </location>
</feature>
<evidence type="ECO:0000313" key="8">
    <source>
        <dbReference type="Proteomes" id="UP000076874"/>
    </source>
</evidence>
<sequence>MPDFGILLTPAPYHLLSFGILLGTTFFHSFVNGIVQFRTLPRPQFAAVQTKLFPIYFGLQTALPVVMALTYPSGGGGRPQGGIASLASLAAPANRFGFFLPLAAVGLTGLANLVVLLPATLECMQERYLQERKDGKKSYDPGPHSQAMRDLNKRFGTLHGVSSLLNLTAFGMTLVYGVALSARLQ</sequence>
<keyword evidence="4 5" id="KW-0472">Membrane</keyword>
<feature type="transmembrane region" description="Helical" evidence="5">
    <location>
        <begin position="12"/>
        <end position="31"/>
    </location>
</feature>
<proteinExistence type="predicted"/>
<keyword evidence="3 5" id="KW-1133">Transmembrane helix</keyword>
<dbReference type="InterPro" id="IPR053009">
    <property type="entry name" value="Xanthocillin_Biosynth-Assoc"/>
</dbReference>
<protein>
    <recommendedName>
        <fullName evidence="6">TMEM205-like domain-containing protein</fullName>
    </recommendedName>
</protein>
<gene>
    <name evidence="7" type="ORF">SPI_06496</name>
</gene>
<evidence type="ECO:0000256" key="4">
    <source>
        <dbReference type="ARBA" id="ARBA00023136"/>
    </source>
</evidence>
<dbReference type="Proteomes" id="UP000076874">
    <property type="component" value="Unassembled WGS sequence"/>
</dbReference>
<comment type="subcellular location">
    <subcellularLocation>
        <location evidence="1">Membrane</location>
    </subcellularLocation>
</comment>
<feature type="transmembrane region" description="Helical" evidence="5">
    <location>
        <begin position="158"/>
        <end position="179"/>
    </location>
</feature>
<evidence type="ECO:0000256" key="1">
    <source>
        <dbReference type="ARBA" id="ARBA00004370"/>
    </source>
</evidence>
<keyword evidence="2 5" id="KW-0812">Transmembrane</keyword>
<dbReference type="Pfam" id="PF13664">
    <property type="entry name" value="DUF4149"/>
    <property type="match status" value="1"/>
</dbReference>